<proteinExistence type="predicted"/>
<evidence type="ECO:0000313" key="2">
    <source>
        <dbReference type="EMBL" id="EFX81822.1"/>
    </source>
</evidence>
<reference evidence="2 3" key="1">
    <citation type="journal article" date="2011" name="Science">
        <title>The ecoresponsive genome of Daphnia pulex.</title>
        <authorList>
            <person name="Colbourne J.K."/>
            <person name="Pfrender M.E."/>
            <person name="Gilbert D."/>
            <person name="Thomas W.K."/>
            <person name="Tucker A."/>
            <person name="Oakley T.H."/>
            <person name="Tokishita S."/>
            <person name="Aerts A."/>
            <person name="Arnold G.J."/>
            <person name="Basu M.K."/>
            <person name="Bauer D.J."/>
            <person name="Caceres C.E."/>
            <person name="Carmel L."/>
            <person name="Casola C."/>
            <person name="Choi J.H."/>
            <person name="Detter J.C."/>
            <person name="Dong Q."/>
            <person name="Dusheyko S."/>
            <person name="Eads B.D."/>
            <person name="Frohlich T."/>
            <person name="Geiler-Samerotte K.A."/>
            <person name="Gerlach D."/>
            <person name="Hatcher P."/>
            <person name="Jogdeo S."/>
            <person name="Krijgsveld J."/>
            <person name="Kriventseva E.V."/>
            <person name="Kultz D."/>
            <person name="Laforsch C."/>
            <person name="Lindquist E."/>
            <person name="Lopez J."/>
            <person name="Manak J.R."/>
            <person name="Muller J."/>
            <person name="Pangilinan J."/>
            <person name="Patwardhan R.P."/>
            <person name="Pitluck S."/>
            <person name="Pritham E.J."/>
            <person name="Rechtsteiner A."/>
            <person name="Rho M."/>
            <person name="Rogozin I.B."/>
            <person name="Sakarya O."/>
            <person name="Salamov A."/>
            <person name="Schaack S."/>
            <person name="Shapiro H."/>
            <person name="Shiga Y."/>
            <person name="Skalitzky C."/>
            <person name="Smith Z."/>
            <person name="Souvorov A."/>
            <person name="Sung W."/>
            <person name="Tang Z."/>
            <person name="Tsuchiya D."/>
            <person name="Tu H."/>
            <person name="Vos H."/>
            <person name="Wang M."/>
            <person name="Wolf Y.I."/>
            <person name="Yamagata H."/>
            <person name="Yamada T."/>
            <person name="Ye Y."/>
            <person name="Shaw J.R."/>
            <person name="Andrews J."/>
            <person name="Crease T.J."/>
            <person name="Tang H."/>
            <person name="Lucas S.M."/>
            <person name="Robertson H.M."/>
            <person name="Bork P."/>
            <person name="Koonin E.V."/>
            <person name="Zdobnov E.M."/>
            <person name="Grigoriev I.V."/>
            <person name="Lynch M."/>
            <person name="Boore J.L."/>
        </authorList>
    </citation>
    <scope>NUCLEOTIDE SEQUENCE [LARGE SCALE GENOMIC DNA]</scope>
</reference>
<evidence type="ECO:0000256" key="1">
    <source>
        <dbReference type="SAM" id="MobiDB-lite"/>
    </source>
</evidence>
<dbReference type="InParanoid" id="E9GFF3"/>
<keyword evidence="3" id="KW-1185">Reference proteome</keyword>
<evidence type="ECO:0000313" key="3">
    <source>
        <dbReference type="Proteomes" id="UP000000305"/>
    </source>
</evidence>
<sequence length="319" mass="36119">MPIQESAEYIKMTQPTITRKGAKVKGGRECLQKLKTKEKLSSVESCRLQSWWWFRAVGQCRDINDVENEKTTTWPMIGLENETTKKKKKGGLSPTRGNASELNKRRWGWVDLKWGATYPGRFEHLLRSCSLQTPNVSLFDRFSSDCTALPHSNRTNGRIYYKQANVRYLSMDMFVMEAIVPKWEVSSRKQHILHNVRLRAQDNIAPPLHSNCVSSSDSLEHCLDAPFTTGEKKKQQQFSGTPLDESSSSSSATPNTISTLSRLSLIGVGEGHHSSHSQILVVSTALTDSRRLGRTVSACRFDHATNLMMRMMSIEEMKH</sequence>
<organism evidence="2 3">
    <name type="scientific">Daphnia pulex</name>
    <name type="common">Water flea</name>
    <dbReference type="NCBI Taxonomy" id="6669"/>
    <lineage>
        <taxon>Eukaryota</taxon>
        <taxon>Metazoa</taxon>
        <taxon>Ecdysozoa</taxon>
        <taxon>Arthropoda</taxon>
        <taxon>Crustacea</taxon>
        <taxon>Branchiopoda</taxon>
        <taxon>Diplostraca</taxon>
        <taxon>Cladocera</taxon>
        <taxon>Anomopoda</taxon>
        <taxon>Daphniidae</taxon>
        <taxon>Daphnia</taxon>
    </lineage>
</organism>
<dbReference type="Proteomes" id="UP000000305">
    <property type="component" value="Unassembled WGS sequence"/>
</dbReference>
<accession>E9GFF3</accession>
<dbReference type="EMBL" id="GL732542">
    <property type="protein sequence ID" value="EFX81822.1"/>
    <property type="molecule type" value="Genomic_DNA"/>
</dbReference>
<dbReference type="HOGENOM" id="CLU_872274_0_0_1"/>
<name>E9GFF3_DAPPU</name>
<dbReference type="AlphaFoldDB" id="E9GFF3"/>
<feature type="region of interest" description="Disordered" evidence="1">
    <location>
        <begin position="230"/>
        <end position="255"/>
    </location>
</feature>
<gene>
    <name evidence="2" type="ORF">DAPPUDRAFT_241936</name>
</gene>
<dbReference type="KEGG" id="dpx:DAPPUDRAFT_241936"/>
<protein>
    <submittedName>
        <fullName evidence="2">Uncharacterized protein</fullName>
    </submittedName>
</protein>